<gene>
    <name evidence="1" type="ORF">NEZAVI_LOCUS1177</name>
</gene>
<keyword evidence="2" id="KW-1185">Reference proteome</keyword>
<evidence type="ECO:0000313" key="2">
    <source>
        <dbReference type="Proteomes" id="UP001152798"/>
    </source>
</evidence>
<dbReference type="AlphaFoldDB" id="A0A9P0H2B3"/>
<organism evidence="1 2">
    <name type="scientific">Nezara viridula</name>
    <name type="common">Southern green stink bug</name>
    <name type="synonym">Cimex viridulus</name>
    <dbReference type="NCBI Taxonomy" id="85310"/>
    <lineage>
        <taxon>Eukaryota</taxon>
        <taxon>Metazoa</taxon>
        <taxon>Ecdysozoa</taxon>
        <taxon>Arthropoda</taxon>
        <taxon>Hexapoda</taxon>
        <taxon>Insecta</taxon>
        <taxon>Pterygota</taxon>
        <taxon>Neoptera</taxon>
        <taxon>Paraneoptera</taxon>
        <taxon>Hemiptera</taxon>
        <taxon>Heteroptera</taxon>
        <taxon>Panheteroptera</taxon>
        <taxon>Pentatomomorpha</taxon>
        <taxon>Pentatomoidea</taxon>
        <taxon>Pentatomidae</taxon>
        <taxon>Pentatominae</taxon>
        <taxon>Nezara</taxon>
    </lineage>
</organism>
<protein>
    <submittedName>
        <fullName evidence="1">Uncharacterized protein</fullName>
    </submittedName>
</protein>
<dbReference type="EMBL" id="OV725077">
    <property type="protein sequence ID" value="CAH1389882.1"/>
    <property type="molecule type" value="Genomic_DNA"/>
</dbReference>
<proteinExistence type="predicted"/>
<evidence type="ECO:0000313" key="1">
    <source>
        <dbReference type="EMBL" id="CAH1389882.1"/>
    </source>
</evidence>
<dbReference type="Proteomes" id="UP001152798">
    <property type="component" value="Chromosome 1"/>
</dbReference>
<reference evidence="1" key="1">
    <citation type="submission" date="2022-01" db="EMBL/GenBank/DDBJ databases">
        <authorList>
            <person name="King R."/>
        </authorList>
    </citation>
    <scope>NUCLEOTIDE SEQUENCE</scope>
</reference>
<sequence length="41" mass="4985">MKSKQNSLHHLEKGNKWMHIARWMTFEESMDYVVNFKADSE</sequence>
<accession>A0A9P0H2B3</accession>
<name>A0A9P0H2B3_NEZVI</name>